<keyword evidence="4" id="KW-1185">Reference proteome</keyword>
<dbReference type="VEuPathDB" id="VectorBase:HLOH_041379"/>
<evidence type="ECO:0000313" key="3">
    <source>
        <dbReference type="EMBL" id="KAH9360782.1"/>
    </source>
</evidence>
<dbReference type="AlphaFoldDB" id="A0A9J6F705"/>
<feature type="region of interest" description="Disordered" evidence="2">
    <location>
        <begin position="221"/>
        <end position="248"/>
    </location>
</feature>
<feature type="region of interest" description="Disordered" evidence="2">
    <location>
        <begin position="37"/>
        <end position="57"/>
    </location>
</feature>
<protein>
    <submittedName>
        <fullName evidence="3">Uncharacterized protein</fullName>
    </submittedName>
</protein>
<name>A0A9J6F705_HAELO</name>
<keyword evidence="1" id="KW-0175">Coiled coil</keyword>
<evidence type="ECO:0000256" key="1">
    <source>
        <dbReference type="SAM" id="Coils"/>
    </source>
</evidence>
<reference evidence="3 4" key="1">
    <citation type="journal article" date="2020" name="Cell">
        <title>Large-Scale Comparative Analyses of Tick Genomes Elucidate Their Genetic Diversity and Vector Capacities.</title>
        <authorList>
            <consortium name="Tick Genome and Microbiome Consortium (TIGMIC)"/>
            <person name="Jia N."/>
            <person name="Wang J."/>
            <person name="Shi W."/>
            <person name="Du L."/>
            <person name="Sun Y."/>
            <person name="Zhan W."/>
            <person name="Jiang J.F."/>
            <person name="Wang Q."/>
            <person name="Zhang B."/>
            <person name="Ji P."/>
            <person name="Bell-Sakyi L."/>
            <person name="Cui X.M."/>
            <person name="Yuan T.T."/>
            <person name="Jiang B.G."/>
            <person name="Yang W.F."/>
            <person name="Lam T.T."/>
            <person name="Chang Q.C."/>
            <person name="Ding S.J."/>
            <person name="Wang X.J."/>
            <person name="Zhu J.G."/>
            <person name="Ruan X.D."/>
            <person name="Zhao L."/>
            <person name="Wei J.T."/>
            <person name="Ye R.Z."/>
            <person name="Que T.C."/>
            <person name="Du C.H."/>
            <person name="Zhou Y.H."/>
            <person name="Cheng J.X."/>
            <person name="Dai P.F."/>
            <person name="Guo W.B."/>
            <person name="Han X.H."/>
            <person name="Huang E.J."/>
            <person name="Li L.F."/>
            <person name="Wei W."/>
            <person name="Gao Y.C."/>
            <person name="Liu J.Z."/>
            <person name="Shao H.Z."/>
            <person name="Wang X."/>
            <person name="Wang C.C."/>
            <person name="Yang T.C."/>
            <person name="Huo Q.B."/>
            <person name="Li W."/>
            <person name="Chen H.Y."/>
            <person name="Chen S.E."/>
            <person name="Zhou L.G."/>
            <person name="Ni X.B."/>
            <person name="Tian J.H."/>
            <person name="Sheng Y."/>
            <person name="Liu T."/>
            <person name="Pan Y.S."/>
            <person name="Xia L.Y."/>
            <person name="Li J."/>
            <person name="Zhao F."/>
            <person name="Cao W.C."/>
        </authorList>
    </citation>
    <scope>NUCLEOTIDE SEQUENCE [LARGE SCALE GENOMIC DNA]</scope>
    <source>
        <strain evidence="3">HaeL-2018</strain>
    </source>
</reference>
<sequence length="368" mass="39693">MSSWELCKDEWERKLQAARKEVEVARARLEAYRRKEALERKGGSRNGGSSEDVSRDAETSPVVVDCVPEPPGPCALLISAVSPELLERACDRDSNVFEQADPAGGDTGGAAVECEAEAGGFVELAVEATPLSVTREPVTPPAKLEPIPVARSRELGTPAAGVPQEGTGNYVSNVWELADPTRGAAGEPPVEGEFDTLGPRQPVAPPVAPHADRILTATRPSARCRRGSPRPRHRAKKTALSSGMTRGRRRRLTGHVAGKSTSHHFGGKGVNLVAAPTMPDRLPPSKKPQLVKVGQGDAPSFTASAGLSRRGPRKHAPDQYARDKAEHQFQSGVGRFYSRPKTKQLINVVEPFWAIRCLFKSELWLYGT</sequence>
<evidence type="ECO:0000313" key="4">
    <source>
        <dbReference type="Proteomes" id="UP000821853"/>
    </source>
</evidence>
<dbReference type="Proteomes" id="UP000821853">
    <property type="component" value="Chromosome 1"/>
</dbReference>
<accession>A0A9J6F705</accession>
<organism evidence="3 4">
    <name type="scientific">Haemaphysalis longicornis</name>
    <name type="common">Bush tick</name>
    <dbReference type="NCBI Taxonomy" id="44386"/>
    <lineage>
        <taxon>Eukaryota</taxon>
        <taxon>Metazoa</taxon>
        <taxon>Ecdysozoa</taxon>
        <taxon>Arthropoda</taxon>
        <taxon>Chelicerata</taxon>
        <taxon>Arachnida</taxon>
        <taxon>Acari</taxon>
        <taxon>Parasitiformes</taxon>
        <taxon>Ixodida</taxon>
        <taxon>Ixodoidea</taxon>
        <taxon>Ixodidae</taxon>
        <taxon>Haemaphysalinae</taxon>
        <taxon>Haemaphysalis</taxon>
    </lineage>
</organism>
<feature type="region of interest" description="Disordered" evidence="2">
    <location>
        <begin position="278"/>
        <end position="324"/>
    </location>
</feature>
<feature type="compositionally biased region" description="Basic and acidic residues" evidence="2">
    <location>
        <begin position="315"/>
        <end position="324"/>
    </location>
</feature>
<proteinExistence type="predicted"/>
<dbReference type="EMBL" id="JABSTR010000001">
    <property type="protein sequence ID" value="KAH9360782.1"/>
    <property type="molecule type" value="Genomic_DNA"/>
</dbReference>
<feature type="coiled-coil region" evidence="1">
    <location>
        <begin position="1"/>
        <end position="35"/>
    </location>
</feature>
<comment type="caution">
    <text evidence="3">The sequence shown here is derived from an EMBL/GenBank/DDBJ whole genome shotgun (WGS) entry which is preliminary data.</text>
</comment>
<evidence type="ECO:0000256" key="2">
    <source>
        <dbReference type="SAM" id="MobiDB-lite"/>
    </source>
</evidence>
<gene>
    <name evidence="3" type="ORF">HPB48_018237</name>
</gene>
<feature type="compositionally biased region" description="Basic residues" evidence="2">
    <location>
        <begin position="222"/>
        <end position="237"/>
    </location>
</feature>